<proteinExistence type="predicted"/>
<name>A0A438I1U1_VITVI</name>
<evidence type="ECO:0000313" key="2">
    <source>
        <dbReference type="Proteomes" id="UP000288805"/>
    </source>
</evidence>
<evidence type="ECO:0000313" key="1">
    <source>
        <dbReference type="EMBL" id="RVW90675.1"/>
    </source>
</evidence>
<gene>
    <name evidence="1" type="ORF">CK203_038856</name>
</gene>
<dbReference type="AlphaFoldDB" id="A0A438I1U1"/>
<sequence>MHNKLNRLDFLRWSQFVKLFIHGKGKLEYLTGAIKAPKEDDLGFQTWDLENFYDHGMASEFNGAGDWTDLHVSINTQYRKQSLKPTLIQVILLRPVAPNNACFKKMMEKQLEAANDAIGQRNSKKFKEKRRCGVTIATSLRHTKKCCWKLYEMPQNWKCSKFPEKGSQGMQAVAESRPIIETSLFSKEQLEHLYRLFNQSQPSHNSPSCSLPPKGNLRICSLYS</sequence>
<organism evidence="1 2">
    <name type="scientific">Vitis vinifera</name>
    <name type="common">Grape</name>
    <dbReference type="NCBI Taxonomy" id="29760"/>
    <lineage>
        <taxon>Eukaryota</taxon>
        <taxon>Viridiplantae</taxon>
        <taxon>Streptophyta</taxon>
        <taxon>Embryophyta</taxon>
        <taxon>Tracheophyta</taxon>
        <taxon>Spermatophyta</taxon>
        <taxon>Magnoliopsida</taxon>
        <taxon>eudicotyledons</taxon>
        <taxon>Gunneridae</taxon>
        <taxon>Pentapetalae</taxon>
        <taxon>rosids</taxon>
        <taxon>Vitales</taxon>
        <taxon>Vitaceae</taxon>
        <taxon>Viteae</taxon>
        <taxon>Vitis</taxon>
    </lineage>
</organism>
<reference evidence="1 2" key="1">
    <citation type="journal article" date="2018" name="PLoS Genet.">
        <title>Population sequencing reveals clonal diversity and ancestral inbreeding in the grapevine cultivar Chardonnay.</title>
        <authorList>
            <person name="Roach M.J."/>
            <person name="Johnson D.L."/>
            <person name="Bohlmann J."/>
            <person name="van Vuuren H.J."/>
            <person name="Jones S.J."/>
            <person name="Pretorius I.S."/>
            <person name="Schmidt S.A."/>
            <person name="Borneman A.R."/>
        </authorList>
    </citation>
    <scope>NUCLEOTIDE SEQUENCE [LARGE SCALE GENOMIC DNA]</scope>
    <source>
        <strain evidence="2">cv. Chardonnay</strain>
        <tissue evidence="1">Leaf</tissue>
    </source>
</reference>
<dbReference type="Proteomes" id="UP000288805">
    <property type="component" value="Unassembled WGS sequence"/>
</dbReference>
<dbReference type="EMBL" id="QGNW01000153">
    <property type="protein sequence ID" value="RVW90675.1"/>
    <property type="molecule type" value="Genomic_DNA"/>
</dbReference>
<protein>
    <submittedName>
        <fullName evidence="1">Uncharacterized protein</fullName>
    </submittedName>
</protein>
<accession>A0A438I1U1</accession>
<comment type="caution">
    <text evidence="1">The sequence shown here is derived from an EMBL/GenBank/DDBJ whole genome shotgun (WGS) entry which is preliminary data.</text>
</comment>